<dbReference type="InterPro" id="IPR003188">
    <property type="entry name" value="PTS_IIA_lac/cel"/>
</dbReference>
<keyword evidence="4" id="KW-0598">Phosphotransferase system</keyword>
<dbReference type="GO" id="GO:0016740">
    <property type="term" value="F:transferase activity"/>
    <property type="evidence" value="ECO:0007669"/>
    <property type="project" value="UniProtKB-KW"/>
</dbReference>
<evidence type="ECO:0000256" key="3">
    <source>
        <dbReference type="ARBA" id="ARBA00022679"/>
    </source>
</evidence>
<name>A0A1E5L159_9ENTE</name>
<keyword evidence="1" id="KW-0813">Transport</keyword>
<dbReference type="GO" id="GO:0046872">
    <property type="term" value="F:metal ion binding"/>
    <property type="evidence" value="ECO:0007669"/>
    <property type="project" value="UniProtKB-KW"/>
</dbReference>
<sequence length="116" mass="13275">MDDALTKQAMNIILFAGDARVNCKNALIAVEKNDFELAKKEMKNARKNITEAHKIQTEVIQSEMGEEAKLQPHSLLFTHAQDTLMTIYSEINLANHLIKISERINERLVLLEKEQE</sequence>
<dbReference type="PIRSF" id="PIRSF000699">
    <property type="entry name" value="PTS_IILac_III"/>
    <property type="match status" value="1"/>
</dbReference>
<feature type="modified residue" description="Phosphohistidine; by HPr" evidence="7">
    <location>
        <position position="79"/>
    </location>
</feature>
<proteinExistence type="predicted"/>
<protein>
    <submittedName>
        <fullName evidence="9">PTS lactose transporter subunit IIA</fullName>
    </submittedName>
</protein>
<evidence type="ECO:0000256" key="2">
    <source>
        <dbReference type="ARBA" id="ARBA00022597"/>
    </source>
</evidence>
<dbReference type="RefSeq" id="WP_069697174.1">
    <property type="nucleotide sequence ID" value="NZ_JAGGMA010000009.1"/>
</dbReference>
<evidence type="ECO:0000256" key="7">
    <source>
        <dbReference type="PROSITE-ProRule" id="PRU00418"/>
    </source>
</evidence>
<dbReference type="AlphaFoldDB" id="A0A1E5L159"/>
<dbReference type="PANTHER" id="PTHR34382:SF7">
    <property type="entry name" value="PTS SYSTEM N,N'-DIACETYLCHITOBIOSE-SPECIFIC EIIA COMPONENT"/>
    <property type="match status" value="1"/>
</dbReference>
<reference evidence="9 10" key="1">
    <citation type="submission" date="2016-09" db="EMBL/GenBank/DDBJ databases">
        <authorList>
            <person name="Capua I."/>
            <person name="De Benedictis P."/>
            <person name="Joannis T."/>
            <person name="Lombin L.H."/>
            <person name="Cattoli G."/>
        </authorList>
    </citation>
    <scope>NUCLEOTIDE SEQUENCE [LARGE SCALE GENOMIC DNA]</scope>
    <source>
        <strain evidence="9 10">LMG 25899</strain>
    </source>
</reference>
<dbReference type="PANTHER" id="PTHR34382">
    <property type="entry name" value="PTS SYSTEM N,N'-DIACETYLCHITOBIOSE-SPECIFIC EIIA COMPONENT"/>
    <property type="match status" value="1"/>
</dbReference>
<evidence type="ECO:0000256" key="6">
    <source>
        <dbReference type="PIRSR" id="PIRSR000699-2"/>
    </source>
</evidence>
<dbReference type="Proteomes" id="UP000095256">
    <property type="component" value="Unassembled WGS sequence"/>
</dbReference>
<organism evidence="9 10">
    <name type="scientific">Enterococcus rivorum</name>
    <dbReference type="NCBI Taxonomy" id="762845"/>
    <lineage>
        <taxon>Bacteria</taxon>
        <taxon>Bacillati</taxon>
        <taxon>Bacillota</taxon>
        <taxon>Bacilli</taxon>
        <taxon>Lactobacillales</taxon>
        <taxon>Enterococcaceae</taxon>
        <taxon>Enterococcus</taxon>
    </lineage>
</organism>
<evidence type="ECO:0000313" key="9">
    <source>
        <dbReference type="EMBL" id="OEH83824.1"/>
    </source>
</evidence>
<keyword evidence="2" id="KW-0762">Sugar transport</keyword>
<evidence type="ECO:0000313" key="10">
    <source>
        <dbReference type="Proteomes" id="UP000095256"/>
    </source>
</evidence>
<dbReference type="InterPro" id="IPR036542">
    <property type="entry name" value="PTS_IIA_lac/cel_sf"/>
</dbReference>
<dbReference type="PROSITE" id="PS51095">
    <property type="entry name" value="PTS_EIIA_TYPE_3"/>
    <property type="match status" value="1"/>
</dbReference>
<evidence type="ECO:0000256" key="5">
    <source>
        <dbReference type="PIRSR" id="PIRSR000699-1"/>
    </source>
</evidence>
<evidence type="ECO:0000256" key="4">
    <source>
        <dbReference type="ARBA" id="ARBA00022683"/>
    </source>
</evidence>
<dbReference type="SUPFAM" id="SSF46973">
    <property type="entry name" value="Enzyme IIa from lactose specific PTS, IIa-lac"/>
    <property type="match status" value="1"/>
</dbReference>
<gene>
    <name evidence="9" type="ORF">BCR26_07440</name>
</gene>
<dbReference type="EMBL" id="MIEK01000002">
    <property type="protein sequence ID" value="OEH83824.1"/>
    <property type="molecule type" value="Genomic_DNA"/>
</dbReference>
<dbReference type="GO" id="GO:0009401">
    <property type="term" value="P:phosphoenolpyruvate-dependent sugar phosphotransferase system"/>
    <property type="evidence" value="ECO:0007669"/>
    <property type="project" value="UniProtKB-KW"/>
</dbReference>
<dbReference type="STRING" id="762845.BCR26_07440"/>
<evidence type="ECO:0000256" key="8">
    <source>
        <dbReference type="SAM" id="Coils"/>
    </source>
</evidence>
<feature type="coiled-coil region" evidence="8">
    <location>
        <begin position="28"/>
        <end position="55"/>
    </location>
</feature>
<evidence type="ECO:0000256" key="1">
    <source>
        <dbReference type="ARBA" id="ARBA00022448"/>
    </source>
</evidence>
<keyword evidence="10" id="KW-1185">Reference proteome</keyword>
<keyword evidence="8" id="KW-0175">Coiled coil</keyword>
<accession>A0A1E5L159</accession>
<dbReference type="OrthoDB" id="350602at2"/>
<comment type="cofactor">
    <cofactor evidence="6">
        <name>Mg(2+)</name>
        <dbReference type="ChEBI" id="CHEBI:18420"/>
    </cofactor>
    <text evidence="6">Binds 1 Mg(2+) ion per trimer.</text>
</comment>
<keyword evidence="6" id="KW-0479">Metal-binding</keyword>
<keyword evidence="6" id="KW-0460">Magnesium</keyword>
<comment type="caution">
    <text evidence="9">The sequence shown here is derived from an EMBL/GenBank/DDBJ whole genome shotgun (WGS) entry which is preliminary data.</text>
</comment>
<dbReference type="Pfam" id="PF02255">
    <property type="entry name" value="PTS_IIA"/>
    <property type="match status" value="1"/>
</dbReference>
<dbReference type="Gene3D" id="1.20.58.80">
    <property type="entry name" value="Phosphotransferase system, lactose/cellobiose-type IIA subunit"/>
    <property type="match status" value="1"/>
</dbReference>
<feature type="active site" description="Tele-phosphohistidine intermediate" evidence="5">
    <location>
        <position position="79"/>
    </location>
</feature>
<feature type="binding site" evidence="6">
    <location>
        <position position="82"/>
    </location>
    <ligand>
        <name>Mg(2+)</name>
        <dbReference type="ChEBI" id="CHEBI:18420"/>
        <note>ligand shared between all trimeric partners</note>
    </ligand>
</feature>
<keyword evidence="3" id="KW-0808">Transferase</keyword>